<sequence length="663" mass="74371">MASSKSARKLAACSTCRRLKTRCELLDLQSPVKCHRCRKVKIACSYSEMDVSVFLQQEEKPKSADEIYSAFASAFQDLRTLSPEHNSAYLTPGIVRNLAVTTLPQRIAEWFSWQNGRPNSIFHESDWSSPLDCIANLQPHYSYISEGDASPYLLQNTSENILSESQKHDLFRLYVFHLVSLLASLTASSFQHKYSDWLCFALPEAARDPLLNFVCCTLAARHLPEDIREPFLSRLHAVTEETIKTVILSSQHFSSSTSTIKALYIWAAWLPITGCRHGHSSQDPRFVLSSALDMGRHLGLNVCAQRLLEVRNLQAAGHPVDANLTAELLDKTRLVSYQQCCCCLELINVVVMYGEPGQHVTSAHPVLRFLANDCLELPRYSLGTGGFSHSSHGAGFVFVFPATCTVPMDFDGCQDARIRIVSDLLHVTETALGIQPRSNRSTDLESWFRERRGCLRDLANFQRLLTLFACKSIHHFIGGHAVLMNSPLALAGFVQPQFSEMRGVLSRALQLLVYYDVLYRARKLYETSSRHRANPNNPVWCLEVGSDSSLVHWMKDGLVLAEEILVWAVQVDSDFLAVLPDHLFLFFSFAAVYIIGVKLVVFNALRTVIPSVDRQLLHHATVNLKCAALWPGHPAKSCAEFITTLLLLWDSRTVLFAGEDEVN</sequence>
<dbReference type="InterPro" id="IPR051089">
    <property type="entry name" value="prtT"/>
</dbReference>
<dbReference type="InterPro" id="IPR036864">
    <property type="entry name" value="Zn2-C6_fun-type_DNA-bd_sf"/>
</dbReference>
<evidence type="ECO:0000256" key="2">
    <source>
        <dbReference type="ARBA" id="ARBA00022723"/>
    </source>
</evidence>
<dbReference type="CDD" id="cd00067">
    <property type="entry name" value="GAL4"/>
    <property type="match status" value="1"/>
</dbReference>
<evidence type="ECO:0000256" key="3">
    <source>
        <dbReference type="ARBA" id="ARBA00022833"/>
    </source>
</evidence>
<comment type="caution">
    <text evidence="10">The sequence shown here is derived from an EMBL/GenBank/DDBJ whole genome shotgun (WGS) entry which is preliminary data.</text>
</comment>
<dbReference type="GO" id="GO:0008270">
    <property type="term" value="F:zinc ion binding"/>
    <property type="evidence" value="ECO:0007669"/>
    <property type="project" value="InterPro"/>
</dbReference>
<reference evidence="10 11" key="1">
    <citation type="submission" date="2015-12" db="EMBL/GenBank/DDBJ databases">
        <title>Draft genome sequence of Moniliophthora roreri, the causal agent of frosty pod rot of cacao.</title>
        <authorList>
            <person name="Aime M.C."/>
            <person name="Diaz-Valderrama J.R."/>
            <person name="Kijpornyongpan T."/>
            <person name="Phillips-Mora W."/>
        </authorList>
    </citation>
    <scope>NUCLEOTIDE SEQUENCE [LARGE SCALE GENOMIC DNA]</scope>
    <source>
        <strain evidence="10 11">MCA 2952</strain>
    </source>
</reference>
<keyword evidence="2" id="KW-0479">Metal-binding</keyword>
<dbReference type="InterPro" id="IPR001138">
    <property type="entry name" value="Zn2Cys6_DnaBD"/>
</dbReference>
<keyword evidence="8" id="KW-1133">Transmembrane helix</keyword>
<dbReference type="GO" id="GO:0000976">
    <property type="term" value="F:transcription cis-regulatory region binding"/>
    <property type="evidence" value="ECO:0007669"/>
    <property type="project" value="TreeGrafter"/>
</dbReference>
<dbReference type="AlphaFoldDB" id="A0A0W0GBN3"/>
<keyword evidence="6" id="KW-0804">Transcription</keyword>
<name>A0A0W0GBN3_MONRR</name>
<evidence type="ECO:0000256" key="5">
    <source>
        <dbReference type="ARBA" id="ARBA00023125"/>
    </source>
</evidence>
<evidence type="ECO:0000256" key="4">
    <source>
        <dbReference type="ARBA" id="ARBA00023015"/>
    </source>
</evidence>
<dbReference type="GO" id="GO:0005634">
    <property type="term" value="C:nucleus"/>
    <property type="evidence" value="ECO:0007669"/>
    <property type="project" value="UniProtKB-SubCell"/>
</dbReference>
<dbReference type="Proteomes" id="UP000054988">
    <property type="component" value="Unassembled WGS sequence"/>
</dbReference>
<dbReference type="Gene3D" id="4.10.240.10">
    <property type="entry name" value="Zn(2)-C6 fungal-type DNA-binding domain"/>
    <property type="match status" value="1"/>
</dbReference>
<comment type="subcellular location">
    <subcellularLocation>
        <location evidence="1">Nucleus</location>
    </subcellularLocation>
</comment>
<dbReference type="PANTHER" id="PTHR31845">
    <property type="entry name" value="FINGER DOMAIN PROTEIN, PUTATIVE-RELATED"/>
    <property type="match status" value="1"/>
</dbReference>
<keyword evidence="8" id="KW-0812">Transmembrane</keyword>
<keyword evidence="4" id="KW-0805">Transcription regulation</keyword>
<evidence type="ECO:0000313" key="10">
    <source>
        <dbReference type="EMBL" id="KTB45931.1"/>
    </source>
</evidence>
<evidence type="ECO:0000256" key="1">
    <source>
        <dbReference type="ARBA" id="ARBA00004123"/>
    </source>
</evidence>
<evidence type="ECO:0000256" key="8">
    <source>
        <dbReference type="SAM" id="Phobius"/>
    </source>
</evidence>
<keyword evidence="8" id="KW-0472">Membrane</keyword>
<dbReference type="GO" id="GO:0000981">
    <property type="term" value="F:DNA-binding transcription factor activity, RNA polymerase II-specific"/>
    <property type="evidence" value="ECO:0007669"/>
    <property type="project" value="InterPro"/>
</dbReference>
<gene>
    <name evidence="10" type="ORF">WG66_1497</name>
</gene>
<dbReference type="PANTHER" id="PTHR31845:SF34">
    <property type="entry name" value="TRANSCRIPTIONAL ACTIVATOR OF PROTEASES PRTT"/>
    <property type="match status" value="1"/>
</dbReference>
<dbReference type="EMBL" id="LATX01000557">
    <property type="protein sequence ID" value="KTB45931.1"/>
    <property type="molecule type" value="Genomic_DNA"/>
</dbReference>
<keyword evidence="7" id="KW-0539">Nucleus</keyword>
<keyword evidence="3" id="KW-0862">Zinc</keyword>
<accession>A0A0W0GBN3</accession>
<dbReference type="SUPFAM" id="SSF57701">
    <property type="entry name" value="Zn2/Cys6 DNA-binding domain"/>
    <property type="match status" value="1"/>
</dbReference>
<evidence type="ECO:0000256" key="6">
    <source>
        <dbReference type="ARBA" id="ARBA00023163"/>
    </source>
</evidence>
<feature type="transmembrane region" description="Helical" evidence="8">
    <location>
        <begin position="583"/>
        <end position="605"/>
    </location>
</feature>
<dbReference type="PROSITE" id="PS00463">
    <property type="entry name" value="ZN2_CY6_FUNGAL_1"/>
    <property type="match status" value="1"/>
</dbReference>
<dbReference type="Pfam" id="PF00172">
    <property type="entry name" value="Zn_clus"/>
    <property type="match status" value="1"/>
</dbReference>
<proteinExistence type="predicted"/>
<keyword evidence="5" id="KW-0238">DNA-binding</keyword>
<protein>
    <recommendedName>
        <fullName evidence="9">Zn(2)-C6 fungal-type domain-containing protein</fullName>
    </recommendedName>
</protein>
<organism evidence="10 11">
    <name type="scientific">Moniliophthora roreri</name>
    <name type="common">Frosty pod rot fungus</name>
    <name type="synonym">Monilia roreri</name>
    <dbReference type="NCBI Taxonomy" id="221103"/>
    <lineage>
        <taxon>Eukaryota</taxon>
        <taxon>Fungi</taxon>
        <taxon>Dikarya</taxon>
        <taxon>Basidiomycota</taxon>
        <taxon>Agaricomycotina</taxon>
        <taxon>Agaricomycetes</taxon>
        <taxon>Agaricomycetidae</taxon>
        <taxon>Agaricales</taxon>
        <taxon>Marasmiineae</taxon>
        <taxon>Marasmiaceae</taxon>
        <taxon>Moniliophthora</taxon>
    </lineage>
</organism>
<evidence type="ECO:0000313" key="11">
    <source>
        <dbReference type="Proteomes" id="UP000054988"/>
    </source>
</evidence>
<dbReference type="PROSITE" id="PS50048">
    <property type="entry name" value="ZN2_CY6_FUNGAL_2"/>
    <property type="match status" value="1"/>
</dbReference>
<evidence type="ECO:0000259" key="9">
    <source>
        <dbReference type="PROSITE" id="PS50048"/>
    </source>
</evidence>
<evidence type="ECO:0000256" key="7">
    <source>
        <dbReference type="ARBA" id="ARBA00023242"/>
    </source>
</evidence>
<feature type="domain" description="Zn(2)-C6 fungal-type" evidence="9">
    <location>
        <begin position="12"/>
        <end position="46"/>
    </location>
</feature>